<dbReference type="EMBL" id="JBBAXC010000010">
    <property type="protein sequence ID" value="MEI5907971.1"/>
    <property type="molecule type" value="Genomic_DNA"/>
</dbReference>
<comment type="catalytic activity">
    <reaction evidence="1">
        <text>Hydrolysis of alkylated DNA, releasing 3-methyladenine, 3-methylguanine, 7-methylguanine and 7-methyladenine.</text>
        <dbReference type="EC" id="3.2.2.21"/>
    </reaction>
</comment>
<proteinExistence type="predicted"/>
<dbReference type="InterPro" id="IPR003265">
    <property type="entry name" value="HhH-GPD_domain"/>
</dbReference>
<dbReference type="InterPro" id="IPR011257">
    <property type="entry name" value="DNA_glycosylase"/>
</dbReference>
<keyword evidence="3" id="KW-0227">DNA damage</keyword>
<dbReference type="Pfam" id="PF07934">
    <property type="entry name" value="OGG_N"/>
    <property type="match status" value="1"/>
</dbReference>
<name>A0ABU8HF34_9BACI</name>
<reference evidence="7 8" key="1">
    <citation type="journal article" date="2018" name="J. Microbiol.">
        <title>Bacillus spongiae sp. nov., isolated from sponge of Jeju Island.</title>
        <authorList>
            <person name="Lee G.E."/>
            <person name="Im W.T."/>
            <person name="Park J.S."/>
        </authorList>
    </citation>
    <scope>NUCLEOTIDE SEQUENCE [LARGE SCALE GENOMIC DNA]</scope>
    <source>
        <strain evidence="7 8">135PIL107-10</strain>
    </source>
</reference>
<keyword evidence="5" id="KW-0234">DNA repair</keyword>
<dbReference type="SMART" id="SM00478">
    <property type="entry name" value="ENDO3c"/>
    <property type="match status" value="1"/>
</dbReference>
<dbReference type="SUPFAM" id="SSF48150">
    <property type="entry name" value="DNA-glycosylase"/>
    <property type="match status" value="1"/>
</dbReference>
<dbReference type="CDD" id="cd00056">
    <property type="entry name" value="ENDO3c"/>
    <property type="match status" value="1"/>
</dbReference>
<evidence type="ECO:0000313" key="7">
    <source>
        <dbReference type="EMBL" id="MEI5907971.1"/>
    </source>
</evidence>
<keyword evidence="8" id="KW-1185">Reference proteome</keyword>
<evidence type="ECO:0000259" key="6">
    <source>
        <dbReference type="SMART" id="SM00478"/>
    </source>
</evidence>
<dbReference type="PANTHER" id="PTHR43003:SF12">
    <property type="entry name" value="DNA-3-METHYLADENINE GLYCOSYLASE"/>
    <property type="match status" value="1"/>
</dbReference>
<evidence type="ECO:0000256" key="4">
    <source>
        <dbReference type="ARBA" id="ARBA00022801"/>
    </source>
</evidence>
<dbReference type="EC" id="3.2.2.21" evidence="2"/>
<keyword evidence="4" id="KW-0378">Hydrolase</keyword>
<evidence type="ECO:0000313" key="8">
    <source>
        <dbReference type="Proteomes" id="UP001312865"/>
    </source>
</evidence>
<organism evidence="7 8">
    <name type="scientific">Bacillus spongiae</name>
    <dbReference type="NCBI Taxonomy" id="2683610"/>
    <lineage>
        <taxon>Bacteria</taxon>
        <taxon>Bacillati</taxon>
        <taxon>Bacillota</taxon>
        <taxon>Bacilli</taxon>
        <taxon>Bacillales</taxon>
        <taxon>Bacillaceae</taxon>
        <taxon>Bacillus</taxon>
    </lineage>
</organism>
<dbReference type="PANTHER" id="PTHR43003">
    <property type="entry name" value="DNA-3-METHYLADENINE GLYCOSYLASE"/>
    <property type="match status" value="1"/>
</dbReference>
<evidence type="ECO:0000256" key="5">
    <source>
        <dbReference type="ARBA" id="ARBA00023204"/>
    </source>
</evidence>
<comment type="caution">
    <text evidence="7">The sequence shown here is derived from an EMBL/GenBank/DDBJ whole genome shotgun (WGS) entry which is preliminary data.</text>
</comment>
<evidence type="ECO:0000256" key="2">
    <source>
        <dbReference type="ARBA" id="ARBA00012000"/>
    </source>
</evidence>
<dbReference type="InterPro" id="IPR037046">
    <property type="entry name" value="AlkA_N_sf"/>
</dbReference>
<evidence type="ECO:0000256" key="3">
    <source>
        <dbReference type="ARBA" id="ARBA00022763"/>
    </source>
</evidence>
<dbReference type="Proteomes" id="UP001312865">
    <property type="component" value="Unassembled WGS sequence"/>
</dbReference>
<evidence type="ECO:0000256" key="1">
    <source>
        <dbReference type="ARBA" id="ARBA00000086"/>
    </source>
</evidence>
<sequence>MEWTDNKKTIIIHPPKEFSFEECLVFLGRSNQEMTHQIKDGYLYKLMKLNGKRILLKISGQSREITIDFPLGPLLKNERMLIAKYVWDWFDLERDLCSFYDIAYQDEILRPIVQKYDGLRMIGISNLFEALTWAIIGQQINLPFAYALKKRFIEQFGEPLEFEGQTFWLYPTPEKIAALSVEDLRNLQFSVRKAEYVIEVASKVANGTLTKVDLLQNENDDEIKKTLMNIRGIGEWTAHYVMMKCLHSSSAFPITDVGLHNALKQALGLHRKPSLPEIKGMSKKWDGWEAYATIYLWRSLYD</sequence>
<dbReference type="InterPro" id="IPR012904">
    <property type="entry name" value="OGG_N"/>
</dbReference>
<gene>
    <name evidence="7" type="ORF">WAK64_12990</name>
</gene>
<protein>
    <recommendedName>
        <fullName evidence="2">DNA-3-methyladenine glycosylase II</fullName>
        <ecNumber evidence="2">3.2.2.21</ecNumber>
    </recommendedName>
</protein>
<feature type="domain" description="HhH-GPD" evidence="6">
    <location>
        <begin position="136"/>
        <end position="301"/>
    </location>
</feature>
<dbReference type="InterPro" id="IPR051912">
    <property type="entry name" value="Alkylbase_DNA_Glycosylase/TA"/>
</dbReference>
<dbReference type="Gene3D" id="3.30.310.20">
    <property type="entry name" value="DNA-3-methyladenine glycosylase AlkA, N-terminal domain"/>
    <property type="match status" value="1"/>
</dbReference>
<dbReference type="RefSeq" id="WP_336587414.1">
    <property type="nucleotide sequence ID" value="NZ_JBBAXC010000010.1"/>
</dbReference>
<dbReference type="Gene3D" id="1.10.340.30">
    <property type="entry name" value="Hypothetical protein, domain 2"/>
    <property type="match status" value="1"/>
</dbReference>
<accession>A0ABU8HF34</accession>
<dbReference type="Pfam" id="PF00730">
    <property type="entry name" value="HhH-GPD"/>
    <property type="match status" value="1"/>
</dbReference>